<evidence type="ECO:0000256" key="1">
    <source>
        <dbReference type="ARBA" id="ARBA00004123"/>
    </source>
</evidence>
<name>A0A1X7UK80_AMPQE</name>
<keyword evidence="8" id="KW-1185">Reference proteome</keyword>
<reference evidence="8" key="1">
    <citation type="journal article" date="2010" name="Nature">
        <title>The Amphimedon queenslandica genome and the evolution of animal complexity.</title>
        <authorList>
            <person name="Srivastava M."/>
            <person name="Simakov O."/>
            <person name="Chapman J."/>
            <person name="Fahey B."/>
            <person name="Gauthier M.E."/>
            <person name="Mitros T."/>
            <person name="Richards G.S."/>
            <person name="Conaco C."/>
            <person name="Dacre M."/>
            <person name="Hellsten U."/>
            <person name="Larroux C."/>
            <person name="Putnam N.H."/>
            <person name="Stanke M."/>
            <person name="Adamska M."/>
            <person name="Darling A."/>
            <person name="Degnan S.M."/>
            <person name="Oakley T.H."/>
            <person name="Plachetzki D.C."/>
            <person name="Zhai Y."/>
            <person name="Adamski M."/>
            <person name="Calcino A."/>
            <person name="Cummins S.F."/>
            <person name="Goodstein D.M."/>
            <person name="Harris C."/>
            <person name="Jackson D.J."/>
            <person name="Leys S.P."/>
            <person name="Shu S."/>
            <person name="Woodcroft B.J."/>
            <person name="Vervoort M."/>
            <person name="Kosik K.S."/>
            <person name="Manning G."/>
            <person name="Degnan B.M."/>
            <person name="Rokhsar D.S."/>
        </authorList>
    </citation>
    <scope>NUCLEOTIDE SEQUENCE [LARGE SCALE GENOMIC DNA]</scope>
</reference>
<dbReference type="FunCoup" id="A0A1X7UK80">
    <property type="interactions" value="691"/>
</dbReference>
<evidence type="ECO:0000256" key="2">
    <source>
        <dbReference type="ARBA" id="ARBA00004496"/>
    </source>
</evidence>
<dbReference type="PANTHER" id="PTHR13339:SF0">
    <property type="entry name" value="COP9 SIGNALOSOME COMPLEX SUBUNIT 8"/>
    <property type="match status" value="1"/>
</dbReference>
<organism evidence="7">
    <name type="scientific">Amphimedon queenslandica</name>
    <name type="common">Sponge</name>
    <dbReference type="NCBI Taxonomy" id="400682"/>
    <lineage>
        <taxon>Eukaryota</taxon>
        <taxon>Metazoa</taxon>
        <taxon>Porifera</taxon>
        <taxon>Demospongiae</taxon>
        <taxon>Heteroscleromorpha</taxon>
        <taxon>Haplosclerida</taxon>
        <taxon>Niphatidae</taxon>
        <taxon>Amphimedon</taxon>
    </lineage>
</organism>
<accession>A0A1X7UK80</accession>
<dbReference type="OMA" id="MRIPDKL"/>
<dbReference type="GO" id="GO:0000338">
    <property type="term" value="P:protein deneddylation"/>
    <property type="evidence" value="ECO:0007669"/>
    <property type="project" value="InterPro"/>
</dbReference>
<dbReference type="PANTHER" id="PTHR13339">
    <property type="entry name" value="COP9 SIGNALOSOME COMPLEX SUBUNIT 8"/>
    <property type="match status" value="1"/>
</dbReference>
<dbReference type="KEGG" id="aqu:100632754"/>
<dbReference type="STRING" id="400682.A0A1X7UK80"/>
<gene>
    <name evidence="7" type="primary">100632754</name>
</gene>
<dbReference type="Gene3D" id="1.25.40.990">
    <property type="match status" value="1"/>
</dbReference>
<protein>
    <recommendedName>
        <fullName evidence="6">CSN8/PSMD8/EIF3K domain-containing protein</fullName>
    </recommendedName>
</protein>
<dbReference type="AlphaFoldDB" id="A0A1X7UK80"/>
<dbReference type="Proteomes" id="UP000007879">
    <property type="component" value="Unassembled WGS sequence"/>
</dbReference>
<dbReference type="OrthoDB" id="5351233at2759"/>
<proteinExistence type="predicted"/>
<reference evidence="7" key="2">
    <citation type="submission" date="2017-05" db="UniProtKB">
        <authorList>
            <consortium name="EnsemblMetazoa"/>
        </authorList>
    </citation>
    <scope>IDENTIFICATION</scope>
</reference>
<dbReference type="EnsemblMetazoa" id="XM_003387663.2">
    <property type="protein sequence ID" value="XP_003387711.1"/>
    <property type="gene ID" value="LOC100632754"/>
</dbReference>
<dbReference type="GO" id="GO:0010387">
    <property type="term" value="P:COP9 signalosome assembly"/>
    <property type="evidence" value="ECO:0007669"/>
    <property type="project" value="InterPro"/>
</dbReference>
<evidence type="ECO:0000313" key="7">
    <source>
        <dbReference type="EnsemblMetazoa" id="Aqu2.1.27851_001"/>
    </source>
</evidence>
<sequence>MNEIGESDIESFVSSGDIDGLAVFCEETELKSINCHPVPDVYSSLLAVYLLKNELDHAKLLWKRIPGDVKVSHPEIGKLWEIGTKLWIHSFSDVYSLIKDTTWPTHIVPILAMLNEKIRSRVLQLIGCAYSNISLNQFCVLLGLESQQALEVAAQQRWTFDEKVSVIYPKKTKSSTKEIEEPQARLAELVDIVSFLEN</sequence>
<evidence type="ECO:0000256" key="5">
    <source>
        <dbReference type="ARBA" id="ARBA00023242"/>
    </source>
</evidence>
<dbReference type="InParanoid" id="A0A1X7UK80"/>
<evidence type="ECO:0000259" key="6">
    <source>
        <dbReference type="Pfam" id="PF10075"/>
    </source>
</evidence>
<dbReference type="GO" id="GO:0005737">
    <property type="term" value="C:cytoplasm"/>
    <property type="evidence" value="ECO:0007669"/>
    <property type="project" value="UniProtKB-SubCell"/>
</dbReference>
<feature type="domain" description="CSN8/PSMD8/EIF3K" evidence="6">
    <location>
        <begin position="40"/>
        <end position="174"/>
    </location>
</feature>
<dbReference type="EnsemblMetazoa" id="Aqu2.1.27851_001">
    <property type="protein sequence ID" value="Aqu2.1.27851_001"/>
    <property type="gene ID" value="Aqu2.1.27851"/>
</dbReference>
<dbReference type="Pfam" id="PF10075">
    <property type="entry name" value="CSN8_PSD8_EIF3K"/>
    <property type="match status" value="1"/>
</dbReference>
<evidence type="ECO:0000313" key="8">
    <source>
        <dbReference type="Proteomes" id="UP000007879"/>
    </source>
</evidence>
<evidence type="ECO:0000256" key="4">
    <source>
        <dbReference type="ARBA" id="ARBA00022790"/>
    </source>
</evidence>
<comment type="subcellular location">
    <subcellularLocation>
        <location evidence="2">Cytoplasm</location>
    </subcellularLocation>
    <subcellularLocation>
        <location evidence="1">Nucleus</location>
    </subcellularLocation>
</comment>
<dbReference type="InterPro" id="IPR033464">
    <property type="entry name" value="CSN8_PSD8_EIF3K"/>
</dbReference>
<dbReference type="InterPro" id="IPR033205">
    <property type="entry name" value="COP9_CSN8"/>
</dbReference>
<dbReference type="eggNOG" id="KOG4414">
    <property type="taxonomic scope" value="Eukaryota"/>
</dbReference>
<keyword evidence="4" id="KW-0736">Signalosome</keyword>
<dbReference type="GO" id="GO:0008180">
    <property type="term" value="C:COP9 signalosome"/>
    <property type="evidence" value="ECO:0007669"/>
    <property type="project" value="UniProtKB-KW"/>
</dbReference>
<keyword evidence="5" id="KW-0539">Nucleus</keyword>
<evidence type="ECO:0000256" key="3">
    <source>
        <dbReference type="ARBA" id="ARBA00022490"/>
    </source>
</evidence>
<keyword evidence="3" id="KW-0963">Cytoplasm</keyword>